<reference evidence="1" key="1">
    <citation type="journal article" date="2020" name="mSystems">
        <title>Genome- and Community-Level Interaction Insights into Carbon Utilization and Element Cycling Functions of Hydrothermarchaeota in Hydrothermal Sediment.</title>
        <authorList>
            <person name="Zhou Z."/>
            <person name="Liu Y."/>
            <person name="Xu W."/>
            <person name="Pan J."/>
            <person name="Luo Z.H."/>
            <person name="Li M."/>
        </authorList>
    </citation>
    <scope>NUCLEOTIDE SEQUENCE [LARGE SCALE GENOMIC DNA]</scope>
    <source>
        <strain evidence="1">SpSt-587</strain>
    </source>
</reference>
<evidence type="ECO:0000313" key="1">
    <source>
        <dbReference type="EMBL" id="HGT82598.1"/>
    </source>
</evidence>
<dbReference type="EMBL" id="DSYZ01000058">
    <property type="protein sequence ID" value="HGT82598.1"/>
    <property type="molecule type" value="Genomic_DNA"/>
</dbReference>
<comment type="caution">
    <text evidence="1">The sequence shown here is derived from an EMBL/GenBank/DDBJ whole genome shotgun (WGS) entry which is preliminary data.</text>
</comment>
<accession>A0A7J3M1J5</accession>
<sequence>MFIANFLPGVFADVRNEIGLMHEAYRVGVILSEMEGYCRYPDGNGTTDWHDSSKCQPGYKFFPGLTKGQVDYLDLEKISAFQNLMNDNYEFVKTLLGLKHPDRNYELHVSLESVYSTPQNRILIRYANNTPVLDAGKHIPISGYVTKYERFVWLDPWYRLVNVVYIGSPQNSPSDYHSRDITGCGNLTYPVSFIALIVEGKTAPETGAPWWVGFCLLREGENPSSCQPRGGEKDGILTVGFGSPMKSSPAPEEYPLYPRQVYIITDDVNRILQEAEFNHGDRVEFISSSKNTNVSVVCSPSLKFIAGKAVAKLVIYVW</sequence>
<gene>
    <name evidence="1" type="ORF">ENT52_02590</name>
</gene>
<organism evidence="1">
    <name type="scientific">Archaeoglobus fulgidus</name>
    <dbReference type="NCBI Taxonomy" id="2234"/>
    <lineage>
        <taxon>Archaea</taxon>
        <taxon>Methanobacteriati</taxon>
        <taxon>Methanobacteriota</taxon>
        <taxon>Archaeoglobi</taxon>
        <taxon>Archaeoglobales</taxon>
        <taxon>Archaeoglobaceae</taxon>
        <taxon>Archaeoglobus</taxon>
    </lineage>
</organism>
<dbReference type="AlphaFoldDB" id="A0A7J3M1J5"/>
<protein>
    <submittedName>
        <fullName evidence="1">Uncharacterized protein</fullName>
    </submittedName>
</protein>
<name>A0A7J3M1J5_ARCFL</name>
<proteinExistence type="predicted"/>